<name>A0A916JQW4_9FLAO</name>
<feature type="chain" id="PRO_5036790593" description="Lipoprotein" evidence="1">
    <location>
        <begin position="25"/>
        <end position="214"/>
    </location>
</feature>
<keyword evidence="1" id="KW-0732">Signal</keyword>
<dbReference type="EMBL" id="OU015584">
    <property type="protein sequence ID" value="CAG5087762.1"/>
    <property type="molecule type" value="Genomic_DNA"/>
</dbReference>
<accession>A0A916JQW4</accession>
<organism evidence="2 3">
    <name type="scientific">Parvicella tangerina</name>
    <dbReference type="NCBI Taxonomy" id="2829795"/>
    <lineage>
        <taxon>Bacteria</taxon>
        <taxon>Pseudomonadati</taxon>
        <taxon>Bacteroidota</taxon>
        <taxon>Flavobacteriia</taxon>
        <taxon>Flavobacteriales</taxon>
        <taxon>Parvicellaceae</taxon>
        <taxon>Parvicella</taxon>
    </lineage>
</organism>
<dbReference type="Proteomes" id="UP000683507">
    <property type="component" value="Chromosome"/>
</dbReference>
<dbReference type="KEGG" id="ptan:CRYO30217_03573"/>
<sequence>MKRIFIAISAIALISACSTVNKTAIVPITPKSDFEDTYTIIWNGKSEAYFYEDGQYVRNETYDYVFNVIQKRYDKTWKSIKTLHRNHPNYDYRGGQRSQTMYFEVDYSLNGEKLTSTFNTSLGTGKGISDLEYREQLLTIDLKQKNPYYNISKYTPFNKMKITQNYNYEEGLLTEIVELYKEKDGKITPFSKMKETAVFYVKGKLDKAPTSFKK</sequence>
<protein>
    <recommendedName>
        <fullName evidence="4">Lipoprotein</fullName>
    </recommendedName>
</protein>
<feature type="signal peptide" evidence="1">
    <location>
        <begin position="1"/>
        <end position="24"/>
    </location>
</feature>
<evidence type="ECO:0000313" key="3">
    <source>
        <dbReference type="Proteomes" id="UP000683507"/>
    </source>
</evidence>
<dbReference type="AlphaFoldDB" id="A0A916JQW4"/>
<reference evidence="2" key="1">
    <citation type="submission" date="2021-04" db="EMBL/GenBank/DDBJ databases">
        <authorList>
            <person name="Rodrigo-Torres L."/>
            <person name="Arahal R. D."/>
            <person name="Lucena T."/>
        </authorList>
    </citation>
    <scope>NUCLEOTIDE SEQUENCE</scope>
    <source>
        <strain evidence="2">AS29M-1</strain>
    </source>
</reference>
<dbReference type="RefSeq" id="WP_258543744.1">
    <property type="nucleotide sequence ID" value="NZ_OU015584.1"/>
</dbReference>
<evidence type="ECO:0000313" key="2">
    <source>
        <dbReference type="EMBL" id="CAG5087762.1"/>
    </source>
</evidence>
<keyword evidence="3" id="KW-1185">Reference proteome</keyword>
<dbReference type="PROSITE" id="PS51257">
    <property type="entry name" value="PROKAR_LIPOPROTEIN"/>
    <property type="match status" value="1"/>
</dbReference>
<proteinExistence type="predicted"/>
<evidence type="ECO:0008006" key="4">
    <source>
        <dbReference type="Google" id="ProtNLM"/>
    </source>
</evidence>
<evidence type="ECO:0000256" key="1">
    <source>
        <dbReference type="SAM" id="SignalP"/>
    </source>
</evidence>
<gene>
    <name evidence="2" type="ORF">CRYO30217_03573</name>
</gene>